<keyword evidence="2" id="KW-1185">Reference proteome</keyword>
<protein>
    <submittedName>
        <fullName evidence="1">Uncharacterized protein</fullName>
    </submittedName>
</protein>
<dbReference type="AlphaFoldDB" id="A0A821DDH5"/>
<feature type="non-terminal residue" evidence="1">
    <location>
        <position position="42"/>
    </location>
</feature>
<reference evidence="1" key="1">
    <citation type="submission" date="2021-02" db="EMBL/GenBank/DDBJ databases">
        <authorList>
            <person name="Nowell W R."/>
        </authorList>
    </citation>
    <scope>NUCLEOTIDE SEQUENCE</scope>
</reference>
<dbReference type="EMBL" id="CAJOBP010027198">
    <property type="protein sequence ID" value="CAF4620166.1"/>
    <property type="molecule type" value="Genomic_DNA"/>
</dbReference>
<comment type="caution">
    <text evidence="1">The sequence shown here is derived from an EMBL/GenBank/DDBJ whole genome shotgun (WGS) entry which is preliminary data.</text>
</comment>
<gene>
    <name evidence="1" type="ORF">UJA718_LOCUS31980</name>
</gene>
<accession>A0A821DDH5</accession>
<name>A0A821DDH5_9BILA</name>
<organism evidence="1 2">
    <name type="scientific">Rotaria socialis</name>
    <dbReference type="NCBI Taxonomy" id="392032"/>
    <lineage>
        <taxon>Eukaryota</taxon>
        <taxon>Metazoa</taxon>
        <taxon>Spiralia</taxon>
        <taxon>Gnathifera</taxon>
        <taxon>Rotifera</taxon>
        <taxon>Eurotatoria</taxon>
        <taxon>Bdelloidea</taxon>
        <taxon>Philodinida</taxon>
        <taxon>Philodinidae</taxon>
        <taxon>Rotaria</taxon>
    </lineage>
</organism>
<sequence length="42" mass="5058">MLTFYLGSYQNQLPQQLQLLQRLLPQRLPPQRLLPQQLQLLQ</sequence>
<dbReference type="Proteomes" id="UP000663873">
    <property type="component" value="Unassembled WGS sequence"/>
</dbReference>
<proteinExistence type="predicted"/>
<evidence type="ECO:0000313" key="1">
    <source>
        <dbReference type="EMBL" id="CAF4620166.1"/>
    </source>
</evidence>
<evidence type="ECO:0000313" key="2">
    <source>
        <dbReference type="Proteomes" id="UP000663873"/>
    </source>
</evidence>